<reference evidence="1 2" key="1">
    <citation type="submission" date="2021-11" db="EMBL/GenBank/DDBJ databases">
        <authorList>
            <person name="Islam A."/>
            <person name="Islam S."/>
            <person name="Flora M.S."/>
            <person name="Rahman M."/>
            <person name="Ziaur R.M."/>
            <person name="Epstein J.H."/>
            <person name="Hassan M."/>
            <person name="Klassen M."/>
            <person name="Woodard K."/>
            <person name="Webb A."/>
            <person name="Webby R.J."/>
            <person name="El Zowalaty M.E."/>
        </authorList>
    </citation>
    <scope>NUCLEOTIDE SEQUENCE [LARGE SCALE GENOMIC DNA]</scope>
    <source>
        <strain evidence="1">Pbs1</strain>
    </source>
</reference>
<dbReference type="EMBL" id="CAKLCB010000063">
    <property type="protein sequence ID" value="CAH0514291.1"/>
    <property type="molecule type" value="Genomic_DNA"/>
</dbReference>
<protein>
    <submittedName>
        <fullName evidence="1">Uncharacterized protein</fullName>
    </submittedName>
</protein>
<accession>A0ABN8CPZ4</accession>
<dbReference type="Proteomes" id="UP001158986">
    <property type="component" value="Unassembled WGS sequence"/>
</dbReference>
<comment type="caution">
    <text evidence="1">The sequence shown here is derived from an EMBL/GenBank/DDBJ whole genome shotgun (WGS) entry which is preliminary data.</text>
</comment>
<name>A0ABN8CPZ4_9STRA</name>
<gene>
    <name evidence="1" type="ORF">PBS001_LOCUS1050</name>
</gene>
<proteinExistence type="predicted"/>
<evidence type="ECO:0000313" key="1">
    <source>
        <dbReference type="EMBL" id="CAH0514291.1"/>
    </source>
</evidence>
<organism evidence="1 2">
    <name type="scientific">Peronospora belbahrii</name>
    <dbReference type="NCBI Taxonomy" id="622444"/>
    <lineage>
        <taxon>Eukaryota</taxon>
        <taxon>Sar</taxon>
        <taxon>Stramenopiles</taxon>
        <taxon>Oomycota</taxon>
        <taxon>Peronosporomycetes</taxon>
        <taxon>Peronosporales</taxon>
        <taxon>Peronosporaceae</taxon>
        <taxon>Peronospora</taxon>
    </lineage>
</organism>
<sequence length="125" mass="14307">MTLLRYTTVKSPYVAHMFLIAHNANNSNQVQIKCFPAPLYLYQSDRIRTAQGSRIFDVMDDTCKHDKQMIAAANMYDGNLMEVPTHDLLPSCWSWSGAAPLVESERTTVLPHRVKKYSLETHRAH</sequence>
<evidence type="ECO:0000313" key="2">
    <source>
        <dbReference type="Proteomes" id="UP001158986"/>
    </source>
</evidence>
<keyword evidence="2" id="KW-1185">Reference proteome</keyword>